<dbReference type="PROSITE" id="PS50157">
    <property type="entry name" value="ZINC_FINGER_C2H2_2"/>
    <property type="match status" value="4"/>
</dbReference>
<evidence type="ECO:0000313" key="8">
    <source>
        <dbReference type="Proteomes" id="UP000786811"/>
    </source>
</evidence>
<feature type="domain" description="C2H2-type" evidence="6">
    <location>
        <begin position="342"/>
        <end position="369"/>
    </location>
</feature>
<evidence type="ECO:0000259" key="6">
    <source>
        <dbReference type="PROSITE" id="PS50157"/>
    </source>
</evidence>
<evidence type="ECO:0000256" key="1">
    <source>
        <dbReference type="ARBA" id="ARBA00022723"/>
    </source>
</evidence>
<dbReference type="Proteomes" id="UP000786811">
    <property type="component" value="Unassembled WGS sequence"/>
</dbReference>
<dbReference type="PANTHER" id="PTHR24379:SF121">
    <property type="entry name" value="C2H2-TYPE DOMAIN-CONTAINING PROTEIN"/>
    <property type="match status" value="1"/>
</dbReference>
<reference evidence="7" key="1">
    <citation type="submission" date="2021-04" db="EMBL/GenBank/DDBJ databases">
        <authorList>
            <person name="Chebbi M.A.C M."/>
        </authorList>
    </citation>
    <scope>NUCLEOTIDE SEQUENCE</scope>
</reference>
<sequence length="564" mass="65196">MADEVKQYVENKELQERCSQWVVQSISSSAGSLNINQKRERDKDSDFDVSECFDTDSEFDSVSECGGKKRRLNTHSKEEVLHLICEWKDCQYTSTVVERFVHHVANHVTDLEVKVSNGSKNIAMNDIDGSNNENIVIVEDGDKEKDHTCEKGVYVCKWKHCGYENDSTPVIIKHVNYHAYHTKLKCIGANLRSKIKLPPFNNFQLFLYHVTQHAENNPRGNKVKNGVKCLWTGCNSTCSSVHKLKDHIKCHTKEKVVACPTCCAVFASNTKFFDHCRRQISIETQGFQCSYCTKFYPTENILREHMRFHIFRYKCKFCDMSCESPASLAKHVRYRHVSTRPFRCQLCTHAAKSEQDLDSHMTVHTNGPNFYCNNEGCSYTCKNAYVLDRHIERVHRSEVRWYCCHECPIKYRKSYNLTKHLMRTHNLRWPDGHKRFQYTRVEDGCYRLQMVRYECIDEEEGGASDLVIEEAELPSKDYKIKINTDSRIPNIEIFEDNADDSNTELEVNTDVEDNVCKSMPIISNILISIDEVDEDGNIINHQVFEAQETKTLPSSDGLPVILGV</sequence>
<keyword evidence="8" id="KW-1185">Reference proteome</keyword>
<dbReference type="GO" id="GO:0008270">
    <property type="term" value="F:zinc ion binding"/>
    <property type="evidence" value="ECO:0007669"/>
    <property type="project" value="UniProtKB-KW"/>
</dbReference>
<evidence type="ECO:0000256" key="2">
    <source>
        <dbReference type="ARBA" id="ARBA00022737"/>
    </source>
</evidence>
<organism evidence="7 8">
    <name type="scientific">Cotesia congregata</name>
    <name type="common">Parasitoid wasp</name>
    <name type="synonym">Apanteles congregatus</name>
    <dbReference type="NCBI Taxonomy" id="51543"/>
    <lineage>
        <taxon>Eukaryota</taxon>
        <taxon>Metazoa</taxon>
        <taxon>Ecdysozoa</taxon>
        <taxon>Arthropoda</taxon>
        <taxon>Hexapoda</taxon>
        <taxon>Insecta</taxon>
        <taxon>Pterygota</taxon>
        <taxon>Neoptera</taxon>
        <taxon>Endopterygota</taxon>
        <taxon>Hymenoptera</taxon>
        <taxon>Apocrita</taxon>
        <taxon>Ichneumonoidea</taxon>
        <taxon>Braconidae</taxon>
        <taxon>Microgastrinae</taxon>
        <taxon>Cotesia</taxon>
    </lineage>
</organism>
<dbReference type="OrthoDB" id="10260596at2759"/>
<proteinExistence type="predicted"/>
<dbReference type="PANTHER" id="PTHR24379">
    <property type="entry name" value="KRAB AND ZINC FINGER DOMAIN-CONTAINING"/>
    <property type="match status" value="1"/>
</dbReference>
<evidence type="ECO:0000256" key="5">
    <source>
        <dbReference type="PROSITE-ProRule" id="PRU00042"/>
    </source>
</evidence>
<feature type="domain" description="C2H2-type" evidence="6">
    <location>
        <begin position="402"/>
        <end position="430"/>
    </location>
</feature>
<keyword evidence="3 5" id="KW-0863">Zinc-finger</keyword>
<keyword evidence="1" id="KW-0479">Metal-binding</keyword>
<protein>
    <submittedName>
        <fullName evidence="7">Similar to HINFP: Histone H4 transcription factor (Bos taurus)</fullName>
    </submittedName>
</protein>
<dbReference type="EMBL" id="CAJNRD030001122">
    <property type="protein sequence ID" value="CAG5099560.1"/>
    <property type="molecule type" value="Genomic_DNA"/>
</dbReference>
<evidence type="ECO:0000256" key="4">
    <source>
        <dbReference type="ARBA" id="ARBA00022833"/>
    </source>
</evidence>
<dbReference type="SMART" id="SM00355">
    <property type="entry name" value="ZnF_C2H2"/>
    <property type="match status" value="9"/>
</dbReference>
<evidence type="ECO:0000313" key="7">
    <source>
        <dbReference type="EMBL" id="CAG5099560.1"/>
    </source>
</evidence>
<comment type="caution">
    <text evidence="7">The sequence shown here is derived from an EMBL/GenBank/DDBJ whole genome shotgun (WGS) entry which is preliminary data.</text>
</comment>
<dbReference type="Gene3D" id="3.30.160.60">
    <property type="entry name" value="Classic Zinc Finger"/>
    <property type="match status" value="3"/>
</dbReference>
<dbReference type="AlphaFoldDB" id="A0A8J2MNT7"/>
<keyword evidence="2" id="KW-0677">Repeat</keyword>
<feature type="domain" description="C2H2-type" evidence="6">
    <location>
        <begin position="313"/>
        <end position="341"/>
    </location>
</feature>
<accession>A0A8J2MNT7</accession>
<evidence type="ECO:0000256" key="3">
    <source>
        <dbReference type="ARBA" id="ARBA00022771"/>
    </source>
</evidence>
<feature type="domain" description="C2H2-type" evidence="6">
    <location>
        <begin position="287"/>
        <end position="309"/>
    </location>
</feature>
<dbReference type="InterPro" id="IPR036236">
    <property type="entry name" value="Znf_C2H2_sf"/>
</dbReference>
<dbReference type="InterPro" id="IPR013087">
    <property type="entry name" value="Znf_C2H2_type"/>
</dbReference>
<dbReference type="SUPFAM" id="SSF57667">
    <property type="entry name" value="beta-beta-alpha zinc fingers"/>
    <property type="match status" value="2"/>
</dbReference>
<gene>
    <name evidence="7" type="ORF">HICCMSTLAB_LOCUS9120</name>
</gene>
<keyword evidence="4" id="KW-0862">Zinc</keyword>
<dbReference type="PROSITE" id="PS00028">
    <property type="entry name" value="ZINC_FINGER_C2H2_1"/>
    <property type="match status" value="5"/>
</dbReference>
<name>A0A8J2MNT7_COTCN</name>